<accession>A0A6N4QI64</accession>
<dbReference type="RefSeq" id="WP_135574202.1">
    <property type="nucleotide sequence ID" value="NZ_RQGK01000027.1"/>
</dbReference>
<sequence length="674" mass="77696">MSKPALNQALGGNQTQPNFLKVKKINEVVSYYLNDRLTHSVYKAVVSQTNHKNAKSQNLFQVESRVPEAAELTTAEVVFHIKRLLEDGVVLQFAYFYIDPATSELKLKPCYVAYPDAELGDLTRIYLSLIDLSINSILSYLESRPVLGKEVLWEDLEADFKGENPSKLKLFFNPENFFKPPYISIPLNSDYVKDILFEITDGLIKKGRIREIPEFGYLTVKSKELQSLFELVDEFHFKKIFPKYKWALSDAFNTISHEERLHANDPSATPTTSFGRKRAEAIEKVVDSDPERKQKRKLMGVELIQSLGDEIENSLGLSYHEQIRNRFHEMSDHLAKQTGRWDKLVLFIPDEEFRTFPAELKKLFTEDTHLAYSAWETKGVTMHSFMRIDVETVKSVIKSLATVASVEAWKVLSIRNLIELNEDALRAVFKDGEFVKSYGKVLRKGYVEYFPWYFAILDFFGIGKLLQDMFFQSAKEKIRSEQSFLRSKNREAVLKSEQSKIQEKLKEEERIKALEQKSKVSDVLNQYYFQKMIPPLFKDVLFEVPGTSSDVVHQIVDREKFVLLSDPAGDKNDSIVMYPDDEAFRARAKEIHKVLSEKKKNLEFKLRNKDEDFQNEKISRALKYLDSWFASKPDLGATSGKAGKGVSSESANEDPYENFRKEISKVKGKEKISV</sequence>
<comment type="caution">
    <text evidence="2">The sequence shown here is derived from an EMBL/GenBank/DDBJ whole genome shotgun (WGS) entry which is preliminary data.</text>
</comment>
<evidence type="ECO:0000313" key="3">
    <source>
        <dbReference type="Proteomes" id="UP000297613"/>
    </source>
</evidence>
<protein>
    <submittedName>
        <fullName evidence="2">Uncharacterized protein</fullName>
    </submittedName>
</protein>
<dbReference type="EMBL" id="RQGM01000024">
    <property type="protein sequence ID" value="TGL85905.1"/>
    <property type="molecule type" value="Genomic_DNA"/>
</dbReference>
<organism evidence="2 3">
    <name type="scientific">Leptospira yasudae</name>
    <dbReference type="NCBI Taxonomy" id="2202201"/>
    <lineage>
        <taxon>Bacteria</taxon>
        <taxon>Pseudomonadati</taxon>
        <taxon>Spirochaetota</taxon>
        <taxon>Spirochaetia</taxon>
        <taxon>Leptospirales</taxon>
        <taxon>Leptospiraceae</taxon>
        <taxon>Leptospira</taxon>
    </lineage>
</organism>
<evidence type="ECO:0000313" key="2">
    <source>
        <dbReference type="EMBL" id="TGL85905.1"/>
    </source>
</evidence>
<gene>
    <name evidence="2" type="ORF">EHQ83_06615</name>
</gene>
<feature type="region of interest" description="Disordered" evidence="1">
    <location>
        <begin position="634"/>
        <end position="654"/>
    </location>
</feature>
<proteinExistence type="predicted"/>
<reference evidence="2 3" key="1">
    <citation type="journal article" date="2019" name="PLoS Negl. Trop. Dis.">
        <title>Revisiting the worldwide diversity of Leptospira species in the environment.</title>
        <authorList>
            <person name="Vincent A.T."/>
            <person name="Schiettekatte O."/>
            <person name="Bourhy P."/>
            <person name="Veyrier F.J."/>
            <person name="Picardeau M."/>
        </authorList>
    </citation>
    <scope>NUCLEOTIDE SEQUENCE [LARGE SCALE GENOMIC DNA]</scope>
    <source>
        <strain evidence="2 3">201702445</strain>
    </source>
</reference>
<dbReference type="AlphaFoldDB" id="A0A6N4QI64"/>
<dbReference type="Proteomes" id="UP000297613">
    <property type="component" value="Unassembled WGS sequence"/>
</dbReference>
<evidence type="ECO:0000256" key="1">
    <source>
        <dbReference type="SAM" id="MobiDB-lite"/>
    </source>
</evidence>
<name>A0A6N4QI64_9LEPT</name>